<keyword evidence="15" id="KW-0862">Zinc</keyword>
<accession>A0A5B8MMW1</accession>
<dbReference type="FunFam" id="1.10.287.690:FF:000002">
    <property type="entry name" value="DNA polymerase zeta"/>
    <property type="match status" value="1"/>
</dbReference>
<dbReference type="CDD" id="cd05778">
    <property type="entry name" value="DNA_polB_zeta_exo"/>
    <property type="match status" value="1"/>
</dbReference>
<dbReference type="InterPro" id="IPR056435">
    <property type="entry name" value="DPOD/Z_N"/>
</dbReference>
<dbReference type="PROSITE" id="PS50818">
    <property type="entry name" value="INTEIN_C_TER"/>
    <property type="match status" value="1"/>
</dbReference>
<sequence>MDERPCSTTPTPKHDFRVSIKQIDYYTTKPAPDLDICYSPFTGQEVRVAPVVRVFGSTPAGQTVCLHLHKILPYLYVSYKASPTTSASEHGIYLRKLAHSIDAALHLSQHAHKKADSGASSLKARFVHTCTLVRALPFYGYHQNEEFFAKIYVYDPKDLGKVANALLSGAVMGQAFQPFEAHVPYLLKFKTDYNLHGMEYINLSEVLLREPLPEDEGEGGRQRFPCSESLVEPYPVWTRDNVPRQWLCQKGGSLGAKEAHCDIEADAFGDYVRNPRSVPAISLQEADSDIQMVPSLAPIWAEERQRSRKMGVPFPPKAAASPARNEDFLHRKFRQKFRGAVEENLSQRKDSAPGAQGSQDPDAELSLKLTQAANEVKSPDRVRWEGLSPTSQSHLTTQDADDVLLETLHWMQESNDARAIGGDEIWNGNIGVHERPEGDLEEYMNSSQKECDDIVHSTLQSAEAAGASSPGGWHGLDENFASTTGTRSGAEARSESDDFEPLHLELTVEGSSRSDSDERVEDRLEDALEMQGRAASEEEPSSSLMAFRPITSAPSYADVKSSMRRLELPDVVYTEPFFSDSRDVPKRPTCSAGLEFKLKSASSLDLQGFSCNTRSGSEYLEMLAPRVGGERGGDRLFLLASKKLPPSCEEVNSWLAKRKGRGGSKNVHLPEMDFRMDPNTGQFIDKNDQGELHSLENTQRQSASFVATPSDHLEARPASPKYDEQVPFHLTGSHFYDDDDDDVTAENVESNTPGKQRAESLEMQDLSSGMGDQSGAYGPVGRSARRESARSDATAPGNGVSQITPPSPFKEEGKGNTPSSQAGYTFKHLDETETLHACPKVLSIEIFAENRGTKLPDPKYDAVKAIALVYEKQKSCSGSGAGNVLNLLVSAEASLKTFLCSMKRKHALSEDTEYFVVESEVDLIKMAAGKIVRADPDIVMGYEIQSESVGYLCDRLSLLQPGESFLRLISRSPSIPSNSELLSDEYGQLHASGLHSAGRIVLNLWRILRSELKLSIYSFHNCVHALTRRRVPHFLPAQLTTWYQRESSRHRCLEHLVLRSVLNLEMIECLDLVSRTCELAKVYGIDFFSVLTRGSQYRVESLLLRLAHTQNYILISPSKSQVANQSAMECLPLVMEPESRFYTSPVLVLDFQSLYPSMVMAYNLCYSTLAGHVESSDLAQSLGILSRYSSSALLEGDVPVDELIFSPNGSLFASANVRKGVLPRMLQEILDTRQMLKKTMKGLSSRQKALYRLLNSRQFALKLLANVTYGYTAAGFSGRMPCSQLADAIVQFGRVTMENAIKVVESNPKWQAKVVYGDSVSGRTPLLLKHDGNIVVKRICDLKLDAHVPTYTWTERGWTKIENIVCHRLRPDKQMLRIFTHTGMVDCTSDHSLVHADGHAMFPSTIVCGETPLMQSFPNEWSSKHQVVDVTCIREFVCNGKTYSSGVECAKCLGLPRQPSGAWTMKTKKCVVTADFARLMGFFMGAGSCGSCGVRSTWQLNNANYTTLLDYQSILEKIFPEFGWTIIDTMASSSVYKLVPYKSQYGSVVHFISAWRKLAYCEKNKVVPSVILNSPQEVRSSFLRGLHDADGTKRSKLPEVSQKSQIAAHSICTLMRSLGYTVVVDGRKDKPNVFRLRCRTKIRKQLNIVKRVIELPHEEYVYDLTTENHHFHAGIGNIVVHNTDSIFVHLPGRSREEAFRIGDEIATAVTSVNPSPVFLKFEKVYHPCVLVTKKRYVGYAYESRDQSKPVFDAKGIETIRRDSCPAVAKLLERSLRTLFETADLSLVKKYLLKQWEKIFKSRVSVQDFVFAKEVRLGTYSAKASVVPPAAIVAAKAMALDPRAEPKYAERIPYVVVHGEPGARLVDMVVSPGTLVGSSAALRLHETYYITKQILPALERCFSLLGADVKAWFAQMPKPNRWQPTKRPISALGLSGFSNESLGYSHEAGTRRTIDHFYLSKHCAVCDEMTATDQPICDKCCGSPQATALALQARSATLERHLMRLNSICSHCGGGDLRGAIACSSLACGVYYLRQKNASQHSASVILMLSSDEFF</sequence>
<dbReference type="STRING" id="1764295.A0A5B8MMW1"/>
<dbReference type="EC" id="2.7.7.7" evidence="4"/>
<evidence type="ECO:0000256" key="10">
    <source>
        <dbReference type="ARBA" id="ARBA00022705"/>
    </source>
</evidence>
<evidence type="ECO:0000256" key="7">
    <source>
        <dbReference type="ARBA" id="ARBA00022485"/>
    </source>
</evidence>
<keyword evidence="13" id="KW-0863">Zinc-finger</keyword>
<feature type="region of interest" description="Disordered" evidence="25">
    <location>
        <begin position="463"/>
        <end position="501"/>
    </location>
</feature>
<evidence type="ECO:0000313" key="27">
    <source>
        <dbReference type="EMBL" id="QDZ21998.1"/>
    </source>
</evidence>
<organism evidence="27 28">
    <name type="scientific">Chloropicon primus</name>
    <dbReference type="NCBI Taxonomy" id="1764295"/>
    <lineage>
        <taxon>Eukaryota</taxon>
        <taxon>Viridiplantae</taxon>
        <taxon>Chlorophyta</taxon>
        <taxon>Chloropicophyceae</taxon>
        <taxon>Chloropicales</taxon>
        <taxon>Chloropicaceae</taxon>
        <taxon>Chloropicon</taxon>
    </lineage>
</organism>
<dbReference type="Pfam" id="PF24055">
    <property type="entry name" value="POL3_N"/>
    <property type="match status" value="1"/>
</dbReference>
<evidence type="ECO:0000256" key="25">
    <source>
        <dbReference type="SAM" id="MobiDB-lite"/>
    </source>
</evidence>
<evidence type="ECO:0000256" key="24">
    <source>
        <dbReference type="ARBA" id="ARBA00066055"/>
    </source>
</evidence>
<dbReference type="GO" id="GO:0016035">
    <property type="term" value="C:zeta DNA polymerase complex"/>
    <property type="evidence" value="ECO:0007669"/>
    <property type="project" value="InterPro"/>
</dbReference>
<dbReference type="Pfam" id="PF03104">
    <property type="entry name" value="DNA_pol_B_exo1"/>
    <property type="match status" value="1"/>
</dbReference>
<dbReference type="GO" id="GO:0051539">
    <property type="term" value="F:4 iron, 4 sulfur cluster binding"/>
    <property type="evidence" value="ECO:0007669"/>
    <property type="project" value="UniProtKB-KW"/>
</dbReference>
<evidence type="ECO:0000256" key="23">
    <source>
        <dbReference type="ARBA" id="ARBA00049244"/>
    </source>
</evidence>
<evidence type="ECO:0000256" key="3">
    <source>
        <dbReference type="ARBA" id="ARBA00005755"/>
    </source>
</evidence>
<feature type="region of interest" description="Disordered" evidence="25">
    <location>
        <begin position="731"/>
        <end position="820"/>
    </location>
</feature>
<dbReference type="FunFam" id="1.10.132.60:FF:000007">
    <property type="entry name" value="DNA polymerase"/>
    <property type="match status" value="1"/>
</dbReference>
<evidence type="ECO:0000256" key="11">
    <source>
        <dbReference type="ARBA" id="ARBA00022723"/>
    </source>
</evidence>
<dbReference type="EMBL" id="CP031039">
    <property type="protein sequence ID" value="QDZ21998.1"/>
    <property type="molecule type" value="Genomic_DNA"/>
</dbReference>
<dbReference type="Gene3D" id="1.10.287.690">
    <property type="entry name" value="Helix hairpin bin"/>
    <property type="match status" value="1"/>
</dbReference>
<proteinExistence type="inferred from homology"/>
<dbReference type="InterPro" id="IPR006142">
    <property type="entry name" value="INTEIN"/>
</dbReference>
<dbReference type="InterPro" id="IPR027434">
    <property type="entry name" value="Homing_endonucl"/>
</dbReference>
<comment type="catalytic activity">
    <reaction evidence="23">
        <text>DNA(n) + a 2'-deoxyribonucleoside 5'-triphosphate = DNA(n+1) + diphosphate</text>
        <dbReference type="Rhea" id="RHEA:22508"/>
        <dbReference type="Rhea" id="RHEA-COMP:17339"/>
        <dbReference type="Rhea" id="RHEA-COMP:17340"/>
        <dbReference type="ChEBI" id="CHEBI:33019"/>
        <dbReference type="ChEBI" id="CHEBI:61560"/>
        <dbReference type="ChEBI" id="CHEBI:173112"/>
        <dbReference type="EC" id="2.7.7.7"/>
    </reaction>
</comment>
<evidence type="ECO:0000256" key="13">
    <source>
        <dbReference type="ARBA" id="ARBA00022771"/>
    </source>
</evidence>
<dbReference type="GO" id="GO:0006260">
    <property type="term" value="P:DNA replication"/>
    <property type="evidence" value="ECO:0007669"/>
    <property type="project" value="UniProtKB-KW"/>
</dbReference>
<dbReference type="InterPro" id="IPR012337">
    <property type="entry name" value="RNaseH-like_sf"/>
</dbReference>
<evidence type="ECO:0000256" key="1">
    <source>
        <dbReference type="ARBA" id="ARBA00001966"/>
    </source>
</evidence>
<dbReference type="PANTHER" id="PTHR45812:SF1">
    <property type="entry name" value="DNA POLYMERASE ZETA CATALYTIC SUBUNIT"/>
    <property type="match status" value="1"/>
</dbReference>
<keyword evidence="17" id="KW-0651">Protein splicing</keyword>
<evidence type="ECO:0000256" key="14">
    <source>
        <dbReference type="ARBA" id="ARBA00022813"/>
    </source>
</evidence>
<comment type="similarity">
    <text evidence="3">Belongs to the DNA polymerase type-B family.</text>
</comment>
<dbReference type="SUPFAM" id="SSF56672">
    <property type="entry name" value="DNA/RNA polymerases"/>
    <property type="match status" value="1"/>
</dbReference>
<evidence type="ECO:0000259" key="26">
    <source>
        <dbReference type="PROSITE" id="PS50819"/>
    </source>
</evidence>
<dbReference type="PANTHER" id="PTHR45812">
    <property type="entry name" value="DNA POLYMERASE ZETA CATALYTIC SUBUNIT"/>
    <property type="match status" value="1"/>
</dbReference>
<dbReference type="InterPro" id="IPR043502">
    <property type="entry name" value="DNA/RNA_pol_sf"/>
</dbReference>
<dbReference type="OrthoDB" id="2414538at2759"/>
<evidence type="ECO:0000313" key="28">
    <source>
        <dbReference type="Proteomes" id="UP000316726"/>
    </source>
</evidence>
<keyword evidence="10" id="KW-0235">DNA replication</keyword>
<evidence type="ECO:0000256" key="5">
    <source>
        <dbReference type="ARBA" id="ARBA00015749"/>
    </source>
</evidence>
<dbReference type="InterPro" id="IPR004042">
    <property type="entry name" value="Intein_endonuc_central"/>
</dbReference>
<reference evidence="27 28" key="1">
    <citation type="submission" date="2018-07" db="EMBL/GenBank/DDBJ databases">
        <title>The complete nuclear genome of the prasinophyte Chloropicon primus (CCMP1205).</title>
        <authorList>
            <person name="Pombert J.-F."/>
            <person name="Otis C."/>
            <person name="Turmel M."/>
            <person name="Lemieux C."/>
        </authorList>
    </citation>
    <scope>NUCLEOTIDE SEQUENCE [LARGE SCALE GENOMIC DNA]</scope>
    <source>
        <strain evidence="27 28">CCMP1205</strain>
    </source>
</reference>
<dbReference type="GO" id="GO:0042276">
    <property type="term" value="P:error-prone translesion synthesis"/>
    <property type="evidence" value="ECO:0007669"/>
    <property type="project" value="TreeGrafter"/>
</dbReference>
<evidence type="ECO:0000256" key="16">
    <source>
        <dbReference type="ARBA" id="ARBA00022932"/>
    </source>
</evidence>
<evidence type="ECO:0000256" key="6">
    <source>
        <dbReference type="ARBA" id="ARBA00021589"/>
    </source>
</evidence>
<dbReference type="InterPro" id="IPR056447">
    <property type="entry name" value="REV3_N"/>
</dbReference>
<comment type="cofactor">
    <cofactor evidence="1">
        <name>[4Fe-4S] cluster</name>
        <dbReference type="ChEBI" id="CHEBI:49883"/>
    </cofactor>
</comment>
<dbReference type="GO" id="GO:0003887">
    <property type="term" value="F:DNA-directed DNA polymerase activity"/>
    <property type="evidence" value="ECO:0007669"/>
    <property type="project" value="UniProtKB-KW"/>
</dbReference>
<protein>
    <recommendedName>
        <fullName evidence="5">DNA polymerase</fullName>
        <ecNumber evidence="4">2.7.7.7</ecNumber>
    </recommendedName>
    <alternativeName>
        <fullName evidence="6">DNA polymerase zeta catalytic subunit</fullName>
    </alternativeName>
</protein>
<comment type="subunit">
    <text evidence="24">Forms DNA polymerase zeta with REV7.</text>
</comment>
<keyword evidence="19" id="KW-0411">Iron-sulfur</keyword>
<keyword evidence="18" id="KW-0408">Iron</keyword>
<dbReference type="GO" id="GO:0000724">
    <property type="term" value="P:double-strand break repair via homologous recombination"/>
    <property type="evidence" value="ECO:0007669"/>
    <property type="project" value="TreeGrafter"/>
</dbReference>
<dbReference type="PRINTS" id="PR00106">
    <property type="entry name" value="DNAPOLB"/>
</dbReference>
<evidence type="ECO:0000256" key="21">
    <source>
        <dbReference type="ARBA" id="ARBA00023204"/>
    </source>
</evidence>
<keyword evidence="21" id="KW-0234">DNA repair</keyword>
<dbReference type="SUPFAM" id="SSF53098">
    <property type="entry name" value="Ribonuclease H-like"/>
    <property type="match status" value="1"/>
</dbReference>
<dbReference type="GO" id="GO:0003677">
    <property type="term" value="F:DNA binding"/>
    <property type="evidence" value="ECO:0007669"/>
    <property type="project" value="UniProtKB-KW"/>
</dbReference>
<dbReference type="InterPro" id="IPR030934">
    <property type="entry name" value="Intein_C"/>
</dbReference>
<feature type="domain" description="DOD-type homing endonuclease" evidence="26">
    <location>
        <begin position="1479"/>
        <end position="1620"/>
    </location>
</feature>
<evidence type="ECO:0000256" key="17">
    <source>
        <dbReference type="ARBA" id="ARBA00023000"/>
    </source>
</evidence>
<keyword evidence="20" id="KW-0238">DNA-binding</keyword>
<dbReference type="Gene3D" id="3.10.28.10">
    <property type="entry name" value="Homing endonucleases"/>
    <property type="match status" value="1"/>
</dbReference>
<feature type="compositionally biased region" description="Basic and acidic residues" evidence="25">
    <location>
        <begin position="490"/>
        <end position="501"/>
    </location>
</feature>
<evidence type="ECO:0000256" key="4">
    <source>
        <dbReference type="ARBA" id="ARBA00012417"/>
    </source>
</evidence>
<feature type="region of interest" description="Disordered" evidence="25">
    <location>
        <begin position="374"/>
        <end position="395"/>
    </location>
</feature>
<dbReference type="GO" id="GO:0008270">
    <property type="term" value="F:zinc ion binding"/>
    <property type="evidence" value="ECO:0007669"/>
    <property type="project" value="UniProtKB-KW"/>
</dbReference>
<keyword evidence="9" id="KW-0548">Nucleotidyltransferase</keyword>
<dbReference type="Gene3D" id="1.10.132.60">
    <property type="entry name" value="DNA polymerase family B, C-terminal domain"/>
    <property type="match status" value="1"/>
</dbReference>
<dbReference type="InterPro" id="IPR025687">
    <property type="entry name" value="Znf-C4pol"/>
</dbReference>
<evidence type="ECO:0000256" key="15">
    <source>
        <dbReference type="ARBA" id="ARBA00022833"/>
    </source>
</evidence>
<dbReference type="Proteomes" id="UP000316726">
    <property type="component" value="Chromosome 6"/>
</dbReference>
<dbReference type="InterPro" id="IPR036844">
    <property type="entry name" value="Hint_dom_sf"/>
</dbReference>
<evidence type="ECO:0000256" key="8">
    <source>
        <dbReference type="ARBA" id="ARBA00022679"/>
    </source>
</evidence>
<keyword evidence="11" id="KW-0479">Metal-binding</keyword>
<dbReference type="GO" id="GO:0005634">
    <property type="term" value="C:nucleus"/>
    <property type="evidence" value="ECO:0007669"/>
    <property type="project" value="UniProtKB-SubCell"/>
</dbReference>
<dbReference type="Pfam" id="PF24065">
    <property type="entry name" value="REV3_N"/>
    <property type="match status" value="1"/>
</dbReference>
<evidence type="ECO:0000256" key="9">
    <source>
        <dbReference type="ARBA" id="ARBA00022695"/>
    </source>
</evidence>
<keyword evidence="22" id="KW-0539">Nucleus</keyword>
<comment type="subcellular location">
    <subcellularLocation>
        <location evidence="2">Nucleus</location>
    </subcellularLocation>
</comment>
<feature type="region of interest" description="Disordered" evidence="25">
    <location>
        <begin position="306"/>
        <end position="326"/>
    </location>
</feature>
<dbReference type="GO" id="GO:0004519">
    <property type="term" value="F:endonuclease activity"/>
    <property type="evidence" value="ECO:0007669"/>
    <property type="project" value="InterPro"/>
</dbReference>
<evidence type="ECO:0000256" key="2">
    <source>
        <dbReference type="ARBA" id="ARBA00004123"/>
    </source>
</evidence>
<evidence type="ECO:0000256" key="20">
    <source>
        <dbReference type="ARBA" id="ARBA00023125"/>
    </source>
</evidence>
<dbReference type="SMART" id="SM00486">
    <property type="entry name" value="POLBc"/>
    <property type="match status" value="1"/>
</dbReference>
<dbReference type="InterPro" id="IPR030559">
    <property type="entry name" value="PolZ_Rev3"/>
</dbReference>
<gene>
    <name evidence="27" type="ORF">A3770_06p45160</name>
</gene>
<dbReference type="Gene3D" id="3.30.420.10">
    <property type="entry name" value="Ribonuclease H-like superfamily/Ribonuclease H"/>
    <property type="match status" value="1"/>
</dbReference>
<dbReference type="SUPFAM" id="SSF55608">
    <property type="entry name" value="Homing endonucleases"/>
    <property type="match status" value="1"/>
</dbReference>
<dbReference type="PROSITE" id="PS50819">
    <property type="entry name" value="INTEIN_ENDONUCLEASE"/>
    <property type="match status" value="1"/>
</dbReference>
<dbReference type="GO" id="GO:0016539">
    <property type="term" value="P:intein-mediated protein splicing"/>
    <property type="evidence" value="ECO:0007669"/>
    <property type="project" value="InterPro"/>
</dbReference>
<dbReference type="SUPFAM" id="SSF51294">
    <property type="entry name" value="Hedgehog/intein (Hint) domain"/>
    <property type="match status" value="1"/>
</dbReference>
<evidence type="ECO:0000256" key="22">
    <source>
        <dbReference type="ARBA" id="ARBA00023242"/>
    </source>
</evidence>
<dbReference type="InterPro" id="IPR006134">
    <property type="entry name" value="DNA-dir_DNA_pol_B_multi_dom"/>
</dbReference>
<evidence type="ECO:0000256" key="19">
    <source>
        <dbReference type="ARBA" id="ARBA00023014"/>
    </source>
</evidence>
<keyword evidence="14" id="KW-0068">Autocatalytic cleavage</keyword>
<dbReference type="InterPro" id="IPR036397">
    <property type="entry name" value="RNaseH_sf"/>
</dbReference>
<dbReference type="InterPro" id="IPR042087">
    <property type="entry name" value="DNA_pol_B_thumb"/>
</dbReference>
<dbReference type="InterPro" id="IPR006172">
    <property type="entry name" value="DNA-dir_DNA_pol_B"/>
</dbReference>
<dbReference type="InterPro" id="IPR023211">
    <property type="entry name" value="DNA_pol_palm_dom_sf"/>
</dbReference>
<name>A0A5B8MMW1_9CHLO</name>
<dbReference type="Pfam" id="PF14260">
    <property type="entry name" value="zf-C4pol"/>
    <property type="match status" value="1"/>
</dbReference>
<dbReference type="Gene3D" id="3.90.1600.10">
    <property type="entry name" value="Palm domain of DNA polymerase"/>
    <property type="match status" value="2"/>
</dbReference>
<keyword evidence="7" id="KW-0004">4Fe-4S</keyword>
<dbReference type="Pfam" id="PF00136">
    <property type="entry name" value="DNA_pol_B"/>
    <property type="match status" value="2"/>
</dbReference>
<keyword evidence="12" id="KW-0227">DNA damage</keyword>
<keyword evidence="16" id="KW-0239">DNA-directed DNA polymerase</keyword>
<evidence type="ECO:0000256" key="18">
    <source>
        <dbReference type="ARBA" id="ARBA00023004"/>
    </source>
</evidence>
<dbReference type="Gene3D" id="3.30.342.10">
    <property type="entry name" value="DNA Polymerase, chain B, domain 1"/>
    <property type="match status" value="1"/>
</dbReference>
<dbReference type="GO" id="GO:0000166">
    <property type="term" value="F:nucleotide binding"/>
    <property type="evidence" value="ECO:0007669"/>
    <property type="project" value="InterPro"/>
</dbReference>
<dbReference type="NCBIfam" id="TIGR01443">
    <property type="entry name" value="intein_Cterm"/>
    <property type="match status" value="1"/>
</dbReference>
<keyword evidence="28" id="KW-1185">Reference proteome</keyword>
<evidence type="ECO:0000256" key="12">
    <source>
        <dbReference type="ARBA" id="ARBA00022763"/>
    </source>
</evidence>
<dbReference type="PRINTS" id="PR00379">
    <property type="entry name" value="INTEIN"/>
</dbReference>
<keyword evidence="8" id="KW-0808">Transferase</keyword>
<dbReference type="InterPro" id="IPR006133">
    <property type="entry name" value="DNA-dir_DNA_pol_B_exonuc"/>
</dbReference>